<evidence type="ECO:0000256" key="2">
    <source>
        <dbReference type="ARBA" id="ARBA00022989"/>
    </source>
</evidence>
<gene>
    <name evidence="6" type="ORF">BEN76_04740</name>
</gene>
<dbReference type="PANTHER" id="PTHR42910">
    <property type="entry name" value="TRANSPORTER SCO4007-RELATED"/>
    <property type="match status" value="1"/>
</dbReference>
<protein>
    <submittedName>
        <fullName evidence="6">MFS transporter</fullName>
    </submittedName>
</protein>
<feature type="transmembrane region" description="Helical" evidence="4">
    <location>
        <begin position="173"/>
        <end position="191"/>
    </location>
</feature>
<organism evidence="6 7">
    <name type="scientific">Acinetobacter soli</name>
    <dbReference type="NCBI Taxonomy" id="487316"/>
    <lineage>
        <taxon>Bacteria</taxon>
        <taxon>Pseudomonadati</taxon>
        <taxon>Pseudomonadota</taxon>
        <taxon>Gammaproteobacteria</taxon>
        <taxon>Moraxellales</taxon>
        <taxon>Moraxellaceae</taxon>
        <taxon>Acinetobacter</taxon>
    </lineage>
</organism>
<evidence type="ECO:0000259" key="5">
    <source>
        <dbReference type="PROSITE" id="PS50850"/>
    </source>
</evidence>
<feature type="transmembrane region" description="Helical" evidence="4">
    <location>
        <begin position="284"/>
        <end position="302"/>
    </location>
</feature>
<dbReference type="InterPro" id="IPR011701">
    <property type="entry name" value="MFS"/>
</dbReference>
<dbReference type="InterPro" id="IPR020846">
    <property type="entry name" value="MFS_dom"/>
</dbReference>
<dbReference type="PROSITE" id="PS50850">
    <property type="entry name" value="MFS"/>
    <property type="match status" value="1"/>
</dbReference>
<dbReference type="SUPFAM" id="SSF103473">
    <property type="entry name" value="MFS general substrate transporter"/>
    <property type="match status" value="1"/>
</dbReference>
<dbReference type="KEGG" id="asol:BEN76_04740"/>
<dbReference type="GO" id="GO:0022857">
    <property type="term" value="F:transmembrane transporter activity"/>
    <property type="evidence" value="ECO:0007669"/>
    <property type="project" value="InterPro"/>
</dbReference>
<reference evidence="6 7" key="1">
    <citation type="submission" date="2016-08" db="EMBL/GenBank/DDBJ databases">
        <title>Complete genome sequence of Acinetobacter baylyi strain GFJ2.</title>
        <authorList>
            <person name="Tabata M."/>
            <person name="Kuboki S."/>
            <person name="Gibu N."/>
            <person name="Kinouchi Y."/>
            <person name="Vangnai A."/>
            <person name="Kasai D."/>
            <person name="Fukuda M."/>
        </authorList>
    </citation>
    <scope>NUCLEOTIDE SEQUENCE [LARGE SCALE GENOMIC DNA]</scope>
    <source>
        <strain evidence="6 7">GFJ2</strain>
    </source>
</reference>
<keyword evidence="3 4" id="KW-0472">Membrane</keyword>
<feature type="transmembrane region" description="Helical" evidence="4">
    <location>
        <begin position="224"/>
        <end position="248"/>
    </location>
</feature>
<dbReference type="CDD" id="cd17324">
    <property type="entry name" value="MFS_NepI_like"/>
    <property type="match status" value="1"/>
</dbReference>
<dbReference type="PANTHER" id="PTHR42910:SF1">
    <property type="entry name" value="MAJOR FACILITATOR SUPERFAMILY (MFS) PROFILE DOMAIN-CONTAINING PROTEIN"/>
    <property type="match status" value="1"/>
</dbReference>
<evidence type="ECO:0000313" key="7">
    <source>
        <dbReference type="Proteomes" id="UP000185674"/>
    </source>
</evidence>
<dbReference type="Proteomes" id="UP000185674">
    <property type="component" value="Chromosome"/>
</dbReference>
<accession>A0A1P8EGN3</accession>
<feature type="transmembrane region" description="Helical" evidence="4">
    <location>
        <begin position="107"/>
        <end position="133"/>
    </location>
</feature>
<feature type="transmembrane region" description="Helical" evidence="4">
    <location>
        <begin position="145"/>
        <end position="167"/>
    </location>
</feature>
<keyword evidence="1 4" id="KW-0812">Transmembrane</keyword>
<evidence type="ECO:0000256" key="1">
    <source>
        <dbReference type="ARBA" id="ARBA00022692"/>
    </source>
</evidence>
<feature type="transmembrane region" description="Helical" evidence="4">
    <location>
        <begin position="54"/>
        <end position="72"/>
    </location>
</feature>
<feature type="transmembrane region" description="Helical" evidence="4">
    <location>
        <begin position="84"/>
        <end position="101"/>
    </location>
</feature>
<sequence length="403" mass="44339">MQNVMQSAAQPLNMSRGLVFILAMTCGICAGSNYYNQPLIYSIAHALGVSPDQAALVIVIGQLSYAVGLFLLVPLGDFFEKRRYIVLLMLCTGFSQIGISFSPNLSALYVLTFMSTFFSVSTQVLVPFAAGLVSTQQSPRIVGTLMSGLFMGILLARSVAGLISTLWSWHAVYLLSGGLILIFAIVVWFRLPEAHRSGQIKLWQIYVSLFTLATHEPHLIRRGIVGGIGFGILALIFTTMTFLLANAPYYFNDFQIGVFGVVGLAGVFATHWAGKKIAKKQENLTALLSLILLIAAWFPLFFAQKSLILYASGVILAYFGLSALHVLNQNLVYRISRQARSRINSIYMTLYFAGAALGSLMAVYAWKHWGWTACASIGLGMAILSFMIDRYDFYIMKRSADCD</sequence>
<name>A0A1P8EGN3_9GAMM</name>
<dbReference type="RefSeq" id="WP_076032418.1">
    <property type="nucleotide sequence ID" value="NZ_CP016896.1"/>
</dbReference>
<feature type="transmembrane region" description="Helical" evidence="4">
    <location>
        <begin position="347"/>
        <end position="364"/>
    </location>
</feature>
<feature type="transmembrane region" description="Helical" evidence="4">
    <location>
        <begin position="254"/>
        <end position="272"/>
    </location>
</feature>
<dbReference type="InterPro" id="IPR036259">
    <property type="entry name" value="MFS_trans_sf"/>
</dbReference>
<dbReference type="STRING" id="487316.BEN76_04740"/>
<evidence type="ECO:0000256" key="3">
    <source>
        <dbReference type="ARBA" id="ARBA00023136"/>
    </source>
</evidence>
<keyword evidence="2 4" id="KW-1133">Transmembrane helix</keyword>
<dbReference type="EMBL" id="CP016896">
    <property type="protein sequence ID" value="APV35354.1"/>
    <property type="molecule type" value="Genomic_DNA"/>
</dbReference>
<feature type="transmembrane region" description="Helical" evidence="4">
    <location>
        <begin position="370"/>
        <end position="388"/>
    </location>
</feature>
<dbReference type="AlphaFoldDB" id="A0A1P8EGN3"/>
<dbReference type="Gene3D" id="1.20.1250.20">
    <property type="entry name" value="MFS general substrate transporter like domains"/>
    <property type="match status" value="1"/>
</dbReference>
<feature type="transmembrane region" description="Helical" evidence="4">
    <location>
        <begin position="12"/>
        <end position="34"/>
    </location>
</feature>
<proteinExistence type="predicted"/>
<feature type="transmembrane region" description="Helical" evidence="4">
    <location>
        <begin position="308"/>
        <end position="327"/>
    </location>
</feature>
<dbReference type="Pfam" id="PF07690">
    <property type="entry name" value="MFS_1"/>
    <property type="match status" value="1"/>
</dbReference>
<evidence type="ECO:0000313" key="6">
    <source>
        <dbReference type="EMBL" id="APV35354.1"/>
    </source>
</evidence>
<dbReference type="eggNOG" id="COG2814">
    <property type="taxonomic scope" value="Bacteria"/>
</dbReference>
<feature type="domain" description="Major facilitator superfamily (MFS) profile" evidence="5">
    <location>
        <begin position="1"/>
        <end position="400"/>
    </location>
</feature>
<evidence type="ECO:0000256" key="4">
    <source>
        <dbReference type="SAM" id="Phobius"/>
    </source>
</evidence>